<dbReference type="PANTHER" id="PTHR33175">
    <property type="entry name" value="DNA-BINDING PROTEIN HU"/>
    <property type="match status" value="1"/>
</dbReference>
<evidence type="ECO:0000256" key="3">
    <source>
        <dbReference type="ARBA" id="ARBA00023125"/>
    </source>
</evidence>
<reference evidence="5" key="1">
    <citation type="submission" date="2015-11" db="EMBL/GenBank/DDBJ databases">
        <authorList>
            <person name="Zhang Y."/>
            <person name="Guo Z."/>
        </authorList>
    </citation>
    <scope>NUCLEOTIDE SEQUENCE</scope>
    <source>
        <strain evidence="5">BN30871</strain>
    </source>
</reference>
<dbReference type="Pfam" id="PF00216">
    <property type="entry name" value="Bac_DNA_binding"/>
    <property type="match status" value="1"/>
</dbReference>
<keyword evidence="3 5" id="KW-0238">DNA-binding</keyword>
<comment type="similarity">
    <text evidence="1 4">Belongs to the bacterial histone-like protein family.</text>
</comment>
<dbReference type="CDD" id="cd13831">
    <property type="entry name" value="HU"/>
    <property type="match status" value="1"/>
</dbReference>
<dbReference type="GO" id="GO:0003677">
    <property type="term" value="F:DNA binding"/>
    <property type="evidence" value="ECO:0007669"/>
    <property type="project" value="UniProtKB-KW"/>
</dbReference>
<dbReference type="InterPro" id="IPR010992">
    <property type="entry name" value="IHF-like_DNA-bd_dom_sf"/>
</dbReference>
<evidence type="ECO:0000256" key="2">
    <source>
        <dbReference type="ARBA" id="ARBA00023067"/>
    </source>
</evidence>
<sequence length="91" mass="9645">MTKAEFVELMQKNGNFESKAAAERAIKAFTDSITAVLAKKDSLTLVGFGTFSTAKVAAKSGTVPGTTKTYTKPAHTAPKFKFGKTVKDAVN</sequence>
<gene>
    <name evidence="5" type="primary">hup</name>
    <name evidence="5" type="ORF">BN3087_810016</name>
</gene>
<protein>
    <submittedName>
        <fullName evidence="5">DNA-binding protein HU</fullName>
    </submittedName>
</protein>
<dbReference type="PANTHER" id="PTHR33175:SF3">
    <property type="entry name" value="DNA-BINDING PROTEIN HU-BETA"/>
    <property type="match status" value="1"/>
</dbReference>
<dbReference type="SMART" id="SM00411">
    <property type="entry name" value="BHL"/>
    <property type="match status" value="1"/>
</dbReference>
<dbReference type="GO" id="GO:0030527">
    <property type="term" value="F:structural constituent of chromatin"/>
    <property type="evidence" value="ECO:0007669"/>
    <property type="project" value="InterPro"/>
</dbReference>
<dbReference type="InterPro" id="IPR000119">
    <property type="entry name" value="Hist_DNA-bd"/>
</dbReference>
<dbReference type="EMBL" id="FAXN01000086">
    <property type="protein sequence ID" value="CUV66411.1"/>
    <property type="molecule type" value="Genomic_DNA"/>
</dbReference>
<name>A0A0S4XQ23_9BACT</name>
<evidence type="ECO:0000256" key="1">
    <source>
        <dbReference type="ARBA" id="ARBA00010529"/>
    </source>
</evidence>
<evidence type="ECO:0000313" key="5">
    <source>
        <dbReference type="EMBL" id="CUV66411.1"/>
    </source>
</evidence>
<keyword evidence="2" id="KW-0226">DNA condensation</keyword>
<dbReference type="Gene3D" id="4.10.520.10">
    <property type="entry name" value="IHF-like DNA-binding proteins"/>
    <property type="match status" value="1"/>
</dbReference>
<proteinExistence type="inferred from homology"/>
<dbReference type="SUPFAM" id="SSF47729">
    <property type="entry name" value="IHF-like DNA-binding proteins"/>
    <property type="match status" value="1"/>
</dbReference>
<dbReference type="PRINTS" id="PR01727">
    <property type="entry name" value="DNABINDINGHU"/>
</dbReference>
<dbReference type="GO" id="GO:0005829">
    <property type="term" value="C:cytosol"/>
    <property type="evidence" value="ECO:0007669"/>
    <property type="project" value="TreeGrafter"/>
</dbReference>
<evidence type="ECO:0000256" key="4">
    <source>
        <dbReference type="RuleBase" id="RU003939"/>
    </source>
</evidence>
<dbReference type="GO" id="GO:0030261">
    <property type="term" value="P:chromosome condensation"/>
    <property type="evidence" value="ECO:0007669"/>
    <property type="project" value="UniProtKB-KW"/>
</dbReference>
<dbReference type="AlphaFoldDB" id="A0A0S4XQ23"/>
<accession>A0A0S4XQ23</accession>
<organism evidence="5">
    <name type="scientific">Sulfurovum sp. enrichment culture clone C5</name>
    <dbReference type="NCBI Taxonomy" id="497650"/>
    <lineage>
        <taxon>Bacteria</taxon>
        <taxon>Pseudomonadati</taxon>
        <taxon>Campylobacterota</taxon>
        <taxon>Epsilonproteobacteria</taxon>
        <taxon>Campylobacterales</taxon>
        <taxon>Sulfurovaceae</taxon>
        <taxon>Sulfurovum</taxon>
        <taxon>environmental samples</taxon>
    </lineage>
</organism>